<dbReference type="Gene3D" id="2.60.40.10">
    <property type="entry name" value="Immunoglobulins"/>
    <property type="match status" value="1"/>
</dbReference>
<keyword evidence="1" id="KW-0732">Signal</keyword>
<reference evidence="2 3" key="1">
    <citation type="submission" date="2019-10" db="EMBL/GenBank/DDBJ databases">
        <title>Rudanella paleaurantiibacter sp. nov., isolated from sludge.</title>
        <authorList>
            <person name="Xu S.Q."/>
        </authorList>
    </citation>
    <scope>NUCLEOTIDE SEQUENCE [LARGE SCALE GENOMIC DNA]</scope>
    <source>
        <strain evidence="2 3">HX-22-17</strain>
    </source>
</reference>
<dbReference type="RefSeq" id="WP_152126813.1">
    <property type="nucleotide sequence ID" value="NZ_WELI01000015.1"/>
</dbReference>
<dbReference type="InterPro" id="IPR013783">
    <property type="entry name" value="Ig-like_fold"/>
</dbReference>
<gene>
    <name evidence="2" type="ORF">F5984_24600</name>
</gene>
<evidence type="ECO:0000256" key="1">
    <source>
        <dbReference type="SAM" id="SignalP"/>
    </source>
</evidence>
<dbReference type="EMBL" id="WELI01000015">
    <property type="protein sequence ID" value="KAB7726499.1"/>
    <property type="molecule type" value="Genomic_DNA"/>
</dbReference>
<organism evidence="2 3">
    <name type="scientific">Rudanella paleaurantiibacter</name>
    <dbReference type="NCBI Taxonomy" id="2614655"/>
    <lineage>
        <taxon>Bacteria</taxon>
        <taxon>Pseudomonadati</taxon>
        <taxon>Bacteroidota</taxon>
        <taxon>Cytophagia</taxon>
        <taxon>Cytophagales</taxon>
        <taxon>Cytophagaceae</taxon>
        <taxon>Rudanella</taxon>
    </lineage>
</organism>
<feature type="chain" id="PRO_5029494805" description="Ig-like domain-containing protein" evidence="1">
    <location>
        <begin position="21"/>
        <end position="627"/>
    </location>
</feature>
<keyword evidence="3" id="KW-1185">Reference proteome</keyword>
<dbReference type="AlphaFoldDB" id="A0A7J5TSM7"/>
<evidence type="ECO:0008006" key="4">
    <source>
        <dbReference type="Google" id="ProtNLM"/>
    </source>
</evidence>
<sequence length="627" mass="62185">MKRLLHFTVCWLLLTTAGFAQSSLYGNMEVHPGGKVGVYNSMTFNSGYISTPRQAPPSNVAWAPASAPAGAANGSHVNGYAETWGNTAFTFPIGNGTTLRPAGISAPGSGTFSAAYFGTNPGAATLPTGGPFSTASLGTGVTGVSPVEYWDINGPSAVNLTLSWDANSNLNTLTGGTLSSLVIVGWDGTNWVNLGGTATGTLSGTGTITTTTPVIPNTYTAYTFGSVSTVTCATPTVAGAVSYPGGQVLCASSNAGSLTLTGQTGTVTGWETSTDGGTTWQAITGTAGNAFYTFINAQNGQQYRAIVSNGAGCQSLSATAVSIATSSTACTATGCDRPAGTVAINTTSEATGSNLVNQVILTDASGVIQYVSPAGSGTLSNVAAGSYLVYQVTFDNTQTPLPTLTPGTSLTAMGVGVCIKFSNQLTLNVCAPPTVRISGPAPGAVVTTTTPPITGTATPGTSVTLTGPGGQQCVATAANDGSYTCTSLTFTAGPQTVTAVVCTSVGCASATTNFSVNACSNPTVAGTASFTGGTLCSVANGGTITLSGQTGNVVRWETSTDGGTSFTPIANTTTSLAFTNAQNGQQYRAVVQNGAGCTAAASAPVTLTTSAGACPVNCTVQASVITK</sequence>
<protein>
    <recommendedName>
        <fullName evidence="4">Ig-like domain-containing protein</fullName>
    </recommendedName>
</protein>
<evidence type="ECO:0000313" key="2">
    <source>
        <dbReference type="EMBL" id="KAB7726499.1"/>
    </source>
</evidence>
<dbReference type="Proteomes" id="UP000488299">
    <property type="component" value="Unassembled WGS sequence"/>
</dbReference>
<accession>A0A7J5TSM7</accession>
<comment type="caution">
    <text evidence="2">The sequence shown here is derived from an EMBL/GenBank/DDBJ whole genome shotgun (WGS) entry which is preliminary data.</text>
</comment>
<name>A0A7J5TSM7_9BACT</name>
<evidence type="ECO:0000313" key="3">
    <source>
        <dbReference type="Proteomes" id="UP000488299"/>
    </source>
</evidence>
<proteinExistence type="predicted"/>
<feature type="signal peptide" evidence="1">
    <location>
        <begin position="1"/>
        <end position="20"/>
    </location>
</feature>